<dbReference type="RefSeq" id="WP_051432302.1">
    <property type="nucleotide sequence ID" value="NZ_NRRE01000033.1"/>
</dbReference>
<keyword evidence="10" id="KW-0411">Iron-sulfur</keyword>
<evidence type="ECO:0000256" key="13">
    <source>
        <dbReference type="ARBA" id="ARBA00030926"/>
    </source>
</evidence>
<evidence type="ECO:0000256" key="8">
    <source>
        <dbReference type="ARBA" id="ARBA00022723"/>
    </source>
</evidence>
<keyword evidence="6" id="KW-0004">4Fe-4S</keyword>
<dbReference type="Proteomes" id="UP000778970">
    <property type="component" value="Unassembled WGS sequence"/>
</dbReference>
<dbReference type="InterPro" id="IPR058240">
    <property type="entry name" value="rSAM_sf"/>
</dbReference>
<organism evidence="17 18">
    <name type="scientific">Rhodovibrio salinarum</name>
    <dbReference type="NCBI Taxonomy" id="1087"/>
    <lineage>
        <taxon>Bacteria</taxon>
        <taxon>Pseudomonadati</taxon>
        <taxon>Pseudomonadota</taxon>
        <taxon>Alphaproteobacteria</taxon>
        <taxon>Rhodospirillales</taxon>
        <taxon>Rhodovibrionaceae</taxon>
        <taxon>Rhodovibrio</taxon>
    </lineage>
</organism>
<keyword evidence="9" id="KW-0408">Iron</keyword>
<dbReference type="AlphaFoldDB" id="A0A934V225"/>
<keyword evidence="8" id="KW-0479">Metal-binding</keyword>
<dbReference type="Pfam" id="PF02579">
    <property type="entry name" value="Nitro_FeMo-Co"/>
    <property type="match status" value="1"/>
</dbReference>
<reference evidence="17" key="1">
    <citation type="submission" date="2017-08" db="EMBL/GenBank/DDBJ databases">
        <authorList>
            <person name="Imhoff J.F."/>
            <person name="Rahn T."/>
            <person name="Kuenzel S."/>
            <person name="Neulinger S.C."/>
        </authorList>
    </citation>
    <scope>NUCLEOTIDE SEQUENCE</scope>
    <source>
        <strain evidence="17">DSM 9154</strain>
    </source>
</reference>
<dbReference type="SUPFAM" id="SSF53146">
    <property type="entry name" value="Nitrogenase accessory factor-like"/>
    <property type="match status" value="1"/>
</dbReference>
<evidence type="ECO:0000256" key="2">
    <source>
        <dbReference type="ARBA" id="ARBA00003522"/>
    </source>
</evidence>
<keyword evidence="7" id="KW-0949">S-adenosyl-L-methionine</keyword>
<comment type="pathway">
    <text evidence="3">Cofactor biosynthesis; Fe-Mo cofactor biosynthesis.</text>
</comment>
<reference evidence="17" key="2">
    <citation type="journal article" date="2020" name="Microorganisms">
        <title>Osmotic Adaptation and Compatible Solute Biosynthesis of Phototrophic Bacteria as Revealed from Genome Analyses.</title>
        <authorList>
            <person name="Imhoff J.F."/>
            <person name="Rahn T."/>
            <person name="Kunzel S."/>
            <person name="Keller A."/>
            <person name="Neulinger S.C."/>
        </authorList>
    </citation>
    <scope>NUCLEOTIDE SEQUENCE</scope>
    <source>
        <strain evidence="17">DSM 9154</strain>
    </source>
</reference>
<evidence type="ECO:0000256" key="1">
    <source>
        <dbReference type="ARBA" id="ARBA00001966"/>
    </source>
</evidence>
<feature type="compositionally biased region" description="Basic and acidic residues" evidence="15">
    <location>
        <begin position="1"/>
        <end position="12"/>
    </location>
</feature>
<evidence type="ECO:0000256" key="11">
    <source>
        <dbReference type="ARBA" id="ARBA00023231"/>
    </source>
</evidence>
<evidence type="ECO:0000256" key="10">
    <source>
        <dbReference type="ARBA" id="ARBA00023014"/>
    </source>
</evidence>
<evidence type="ECO:0000256" key="15">
    <source>
        <dbReference type="SAM" id="MobiDB-lite"/>
    </source>
</evidence>
<dbReference type="InterPro" id="IPR005980">
    <property type="entry name" value="Nase_CF_NifB"/>
</dbReference>
<name>A0A934V225_9PROT</name>
<evidence type="ECO:0000256" key="6">
    <source>
        <dbReference type="ARBA" id="ARBA00022485"/>
    </source>
</evidence>
<protein>
    <recommendedName>
        <fullName evidence="5">FeMo cofactor biosynthesis protein NifB</fullName>
    </recommendedName>
    <alternativeName>
        <fullName evidence="14">Nitrogenase cofactor maturase NifB</fullName>
    </alternativeName>
    <alternativeName>
        <fullName evidence="13">Radical SAM assemblase NifB</fullName>
    </alternativeName>
</protein>
<dbReference type="EMBL" id="NRRE01000033">
    <property type="protein sequence ID" value="MBK1698995.1"/>
    <property type="molecule type" value="Genomic_DNA"/>
</dbReference>
<dbReference type="GO" id="GO:0016829">
    <property type="term" value="F:lyase activity"/>
    <property type="evidence" value="ECO:0007669"/>
    <property type="project" value="UniProtKB-KW"/>
</dbReference>
<dbReference type="SMART" id="SM00729">
    <property type="entry name" value="Elp3"/>
    <property type="match status" value="1"/>
</dbReference>
<keyword evidence="11" id="KW-0535">Nitrogen fixation</keyword>
<evidence type="ECO:0000256" key="14">
    <source>
        <dbReference type="ARBA" id="ARBA00032102"/>
    </source>
</evidence>
<dbReference type="SUPFAM" id="SSF102114">
    <property type="entry name" value="Radical SAM enzymes"/>
    <property type="match status" value="1"/>
</dbReference>
<dbReference type="Gene3D" id="3.20.20.70">
    <property type="entry name" value="Aldolase class I"/>
    <property type="match status" value="1"/>
</dbReference>
<feature type="region of interest" description="Disordered" evidence="15">
    <location>
        <begin position="1"/>
        <end position="24"/>
    </location>
</feature>
<dbReference type="Pfam" id="PF04055">
    <property type="entry name" value="Radical_SAM"/>
    <property type="match status" value="1"/>
</dbReference>
<gene>
    <name evidence="17" type="primary">nifB</name>
    <name evidence="17" type="ORF">CKO21_17265</name>
</gene>
<sequence length="522" mass="56163">MTLRDRLTRDAADTASSLRSPTPGPCALMSGGKSRCAPSLQAPQQGATHDPAVWDKIKEHPCYSAEAHHYFARMHVAVAPRCNIKCNYCNRKFDCVNESRPGVVSKRWSPEEAAEKVAVVAARVPQLSVVGVAGPGDAVFDARKTLETFDLIRRRLPDIRLCVSTNGLALPEQVEALKERDVDHLTITINYLDPEVGAEIHPWIVHNRRKWVGREAVRILHERQMEGLERAVAAGMLVKVNSVLIPGINDGAEIAAVNQAVRARGVFLHNVMPLISDPSHGTVFGLEGRRAPTPAELDAAREALGGDGARMMRHCRQCRADAVGMLGADLRDELDLENAAPVPEAGSDAADTTAHAREAYRVRVAQARNTRTATALRANRAIMAAAPSGGERLVAVCTRGEGQVNLHFGKAKEFHVYKLGAAGIRFTGVRRADNYCLGGTGDPEAMTEILRVLEDVDGVVCVKIGKGPRTRLEANGMTVREVRHGVFIEAGLAAWYGAQLPAAATASPTGAPTNTEAEKGAV</sequence>
<evidence type="ECO:0000256" key="7">
    <source>
        <dbReference type="ARBA" id="ARBA00022691"/>
    </source>
</evidence>
<dbReference type="PANTHER" id="PTHR43787">
    <property type="entry name" value="FEMO COFACTOR BIOSYNTHESIS PROTEIN NIFB-RELATED"/>
    <property type="match status" value="1"/>
</dbReference>
<comment type="function">
    <text evidence="2">Involved in the biosynthesis of the iron-molybdenum cofactor (FeMo-co or M-cluster) found in the dinitrogenase enzyme of the nitrogenase complex in nitrogen-fixing microorganisms. NifB catalyzes the crucial step of radical SAM-dependent carbide insertion that occurs concomitant with the insertion of a 9th sulfur and the rearrangement/coupling of two [4Fe-4S] clusters into a [8Fe-9S-C] cluster, the precursor to the M-cluster.</text>
</comment>
<dbReference type="SFLD" id="SFLDS00029">
    <property type="entry name" value="Radical_SAM"/>
    <property type="match status" value="1"/>
</dbReference>
<comment type="caution">
    <text evidence="17">The sequence shown here is derived from an EMBL/GenBank/DDBJ whole genome shotgun (WGS) entry which is preliminary data.</text>
</comment>
<evidence type="ECO:0000313" key="17">
    <source>
        <dbReference type="EMBL" id="MBK1698995.1"/>
    </source>
</evidence>
<dbReference type="CDD" id="cd00852">
    <property type="entry name" value="NifB"/>
    <property type="match status" value="1"/>
</dbReference>
<evidence type="ECO:0000256" key="12">
    <source>
        <dbReference type="ARBA" id="ARBA00023239"/>
    </source>
</evidence>
<keyword evidence="18" id="KW-1185">Reference proteome</keyword>
<evidence type="ECO:0000256" key="4">
    <source>
        <dbReference type="ARBA" id="ARBA00006804"/>
    </source>
</evidence>
<evidence type="ECO:0000256" key="5">
    <source>
        <dbReference type="ARBA" id="ARBA00021702"/>
    </source>
</evidence>
<dbReference type="GO" id="GO:0046872">
    <property type="term" value="F:metal ion binding"/>
    <property type="evidence" value="ECO:0007669"/>
    <property type="project" value="UniProtKB-KW"/>
</dbReference>
<accession>A0A934V225</accession>
<dbReference type="PROSITE" id="PS51918">
    <property type="entry name" value="RADICAL_SAM"/>
    <property type="match status" value="1"/>
</dbReference>
<dbReference type="SFLD" id="SFLDF00281">
    <property type="entry name" value="FeMo_cofactor_biosynthesis_pro"/>
    <property type="match status" value="1"/>
</dbReference>
<dbReference type="InterPro" id="IPR034165">
    <property type="entry name" value="NifB_C"/>
</dbReference>
<dbReference type="CDD" id="cd01335">
    <property type="entry name" value="Radical_SAM"/>
    <property type="match status" value="1"/>
</dbReference>
<dbReference type="PANTHER" id="PTHR43787:SF13">
    <property type="entry name" value="FEMO COFACTOR BIOSYNTHESIS PROTEIN NIFB"/>
    <property type="match status" value="1"/>
</dbReference>
<dbReference type="SFLD" id="SFLDG01068">
    <property type="entry name" value="FeMo_cofactor_biosynthesis_pro"/>
    <property type="match status" value="1"/>
</dbReference>
<comment type="similarity">
    <text evidence="4">Belongs to the radical SAM superfamily. NifB family.</text>
</comment>
<dbReference type="InterPro" id="IPR013785">
    <property type="entry name" value="Aldolase_TIM"/>
</dbReference>
<proteinExistence type="inferred from homology"/>
<dbReference type="GO" id="GO:0051539">
    <property type="term" value="F:4 iron, 4 sulfur cluster binding"/>
    <property type="evidence" value="ECO:0007669"/>
    <property type="project" value="UniProtKB-KW"/>
</dbReference>
<evidence type="ECO:0000313" key="18">
    <source>
        <dbReference type="Proteomes" id="UP000778970"/>
    </source>
</evidence>
<dbReference type="NCBIfam" id="TIGR01290">
    <property type="entry name" value="nifB"/>
    <property type="match status" value="1"/>
</dbReference>
<evidence type="ECO:0000256" key="3">
    <source>
        <dbReference type="ARBA" id="ARBA00005155"/>
    </source>
</evidence>
<evidence type="ECO:0000256" key="9">
    <source>
        <dbReference type="ARBA" id="ARBA00023004"/>
    </source>
</evidence>
<dbReference type="Gene3D" id="3.30.420.130">
    <property type="entry name" value="Dinitrogenase iron-molybdenum cofactor biosynthesis domain"/>
    <property type="match status" value="1"/>
</dbReference>
<keyword evidence="12" id="KW-0456">Lyase</keyword>
<dbReference type="InterPro" id="IPR003731">
    <property type="entry name" value="Di-Nase_FeMo-co_biosynth"/>
</dbReference>
<comment type="cofactor">
    <cofactor evidence="1">
        <name>[4Fe-4S] cluster</name>
        <dbReference type="ChEBI" id="CHEBI:49883"/>
    </cofactor>
</comment>
<dbReference type="InterPro" id="IPR036105">
    <property type="entry name" value="DiNase_FeMo-co_biosyn_sf"/>
</dbReference>
<dbReference type="InterPro" id="IPR007197">
    <property type="entry name" value="rSAM"/>
</dbReference>
<feature type="domain" description="Radical SAM core" evidence="16">
    <location>
        <begin position="68"/>
        <end position="316"/>
    </location>
</feature>
<dbReference type="InterPro" id="IPR006638">
    <property type="entry name" value="Elp3/MiaA/NifB-like_rSAM"/>
</dbReference>
<evidence type="ECO:0000259" key="16">
    <source>
        <dbReference type="PROSITE" id="PS51918"/>
    </source>
</evidence>